<gene>
    <name evidence="2" type="ORF">D7V88_01015</name>
</gene>
<reference evidence="3" key="1">
    <citation type="submission" date="2018-09" db="EMBL/GenBank/DDBJ databases">
        <authorList>
            <person name="Livingstone P.G."/>
            <person name="Whitworth D.E."/>
        </authorList>
    </citation>
    <scope>NUCLEOTIDE SEQUENCE [LARGE SCALE GENOMIC DNA]</scope>
    <source>
        <strain evidence="3">CA054A</strain>
    </source>
</reference>
<dbReference type="InterPro" id="IPR037401">
    <property type="entry name" value="SnoaL-like"/>
</dbReference>
<dbReference type="Proteomes" id="UP000268094">
    <property type="component" value="Unassembled WGS sequence"/>
</dbReference>
<evidence type="ECO:0000313" key="2">
    <source>
        <dbReference type="EMBL" id="RKG93899.1"/>
    </source>
</evidence>
<dbReference type="EMBL" id="RAVZ01000003">
    <property type="protein sequence ID" value="RKG93899.1"/>
    <property type="molecule type" value="Genomic_DNA"/>
</dbReference>
<dbReference type="Pfam" id="PF13577">
    <property type="entry name" value="SnoaL_4"/>
    <property type="match status" value="1"/>
</dbReference>
<dbReference type="InterPro" id="IPR032710">
    <property type="entry name" value="NTF2-like_dom_sf"/>
</dbReference>
<keyword evidence="3" id="KW-1185">Reference proteome</keyword>
<dbReference type="Gene3D" id="3.10.450.50">
    <property type="match status" value="1"/>
</dbReference>
<dbReference type="AlphaFoldDB" id="A0A3A8JDW6"/>
<name>A0A3A8JDW6_9BACT</name>
<dbReference type="SUPFAM" id="SSF54427">
    <property type="entry name" value="NTF2-like"/>
    <property type="match status" value="1"/>
</dbReference>
<evidence type="ECO:0000259" key="1">
    <source>
        <dbReference type="Pfam" id="PF13577"/>
    </source>
</evidence>
<protein>
    <submittedName>
        <fullName evidence="2">Nuclear transport factor 2 family protein</fullName>
    </submittedName>
</protein>
<organism evidence="2 3">
    <name type="scientific">Corallococcus terminator</name>
    <dbReference type="NCBI Taxonomy" id="2316733"/>
    <lineage>
        <taxon>Bacteria</taxon>
        <taxon>Pseudomonadati</taxon>
        <taxon>Myxococcota</taxon>
        <taxon>Myxococcia</taxon>
        <taxon>Myxococcales</taxon>
        <taxon>Cystobacterineae</taxon>
        <taxon>Myxococcaceae</taxon>
        <taxon>Corallococcus</taxon>
    </lineage>
</organism>
<evidence type="ECO:0000313" key="3">
    <source>
        <dbReference type="Proteomes" id="UP000268094"/>
    </source>
</evidence>
<proteinExistence type="predicted"/>
<sequence length="192" mass="21773">MDIVMASASQNSLARPTIRRYHWQHQRWKHPRGAGMSTLSAEGVTPSLAHQIQALTDRQALTELVGRLDLLLDEKRFDDLRSVYTEDVVADFPMSVGRVQGVDVLAGFARQRMTKFWRTQHSSTNILIELEGDRATVLANRFSIHVHQEGRPQSHLDAGIAHRFQAVRTPQGWRFSRIEAEVLWTSGEPGSH</sequence>
<feature type="domain" description="SnoaL-like" evidence="1">
    <location>
        <begin position="53"/>
        <end position="177"/>
    </location>
</feature>
<comment type="caution">
    <text evidence="2">The sequence shown here is derived from an EMBL/GenBank/DDBJ whole genome shotgun (WGS) entry which is preliminary data.</text>
</comment>
<accession>A0A3A8JDW6</accession>